<organism evidence="1 2">
    <name type="scientific">Helianthus annuus</name>
    <name type="common">Common sunflower</name>
    <dbReference type="NCBI Taxonomy" id="4232"/>
    <lineage>
        <taxon>Eukaryota</taxon>
        <taxon>Viridiplantae</taxon>
        <taxon>Streptophyta</taxon>
        <taxon>Embryophyta</taxon>
        <taxon>Tracheophyta</taxon>
        <taxon>Spermatophyta</taxon>
        <taxon>Magnoliopsida</taxon>
        <taxon>eudicotyledons</taxon>
        <taxon>Gunneridae</taxon>
        <taxon>Pentapetalae</taxon>
        <taxon>asterids</taxon>
        <taxon>campanulids</taxon>
        <taxon>Asterales</taxon>
        <taxon>Asteraceae</taxon>
        <taxon>Asteroideae</taxon>
        <taxon>Heliantheae alliance</taxon>
        <taxon>Heliantheae</taxon>
        <taxon>Helianthus</taxon>
    </lineage>
</organism>
<proteinExistence type="predicted"/>
<reference evidence="1" key="2">
    <citation type="submission" date="2020-06" db="EMBL/GenBank/DDBJ databases">
        <title>Helianthus annuus Genome sequencing and assembly Release 2.</title>
        <authorList>
            <person name="Gouzy J."/>
            <person name="Langlade N."/>
            <person name="Munos S."/>
        </authorList>
    </citation>
    <scope>NUCLEOTIDE SEQUENCE</scope>
    <source>
        <tissue evidence="1">Leaves</tissue>
    </source>
</reference>
<gene>
    <name evidence="1" type="ORF">HanXRQr2_Chr12g0526101</name>
</gene>
<dbReference type="Proteomes" id="UP000215914">
    <property type="component" value="Unassembled WGS sequence"/>
</dbReference>
<reference evidence="1" key="1">
    <citation type="journal article" date="2017" name="Nature">
        <title>The sunflower genome provides insights into oil metabolism, flowering and Asterid evolution.</title>
        <authorList>
            <person name="Badouin H."/>
            <person name="Gouzy J."/>
            <person name="Grassa C.J."/>
            <person name="Murat F."/>
            <person name="Staton S.E."/>
            <person name="Cottret L."/>
            <person name="Lelandais-Briere C."/>
            <person name="Owens G.L."/>
            <person name="Carrere S."/>
            <person name="Mayjonade B."/>
            <person name="Legrand L."/>
            <person name="Gill N."/>
            <person name="Kane N.C."/>
            <person name="Bowers J.E."/>
            <person name="Hubner S."/>
            <person name="Bellec A."/>
            <person name="Berard A."/>
            <person name="Berges H."/>
            <person name="Blanchet N."/>
            <person name="Boniface M.C."/>
            <person name="Brunel D."/>
            <person name="Catrice O."/>
            <person name="Chaidir N."/>
            <person name="Claudel C."/>
            <person name="Donnadieu C."/>
            <person name="Faraut T."/>
            <person name="Fievet G."/>
            <person name="Helmstetter N."/>
            <person name="King M."/>
            <person name="Knapp S.J."/>
            <person name="Lai Z."/>
            <person name="Le Paslier M.C."/>
            <person name="Lippi Y."/>
            <person name="Lorenzon L."/>
            <person name="Mandel J.R."/>
            <person name="Marage G."/>
            <person name="Marchand G."/>
            <person name="Marquand E."/>
            <person name="Bret-Mestries E."/>
            <person name="Morien E."/>
            <person name="Nambeesan S."/>
            <person name="Nguyen T."/>
            <person name="Pegot-Espagnet P."/>
            <person name="Pouilly N."/>
            <person name="Raftis F."/>
            <person name="Sallet E."/>
            <person name="Schiex T."/>
            <person name="Thomas J."/>
            <person name="Vandecasteele C."/>
            <person name="Vares D."/>
            <person name="Vear F."/>
            <person name="Vautrin S."/>
            <person name="Crespi M."/>
            <person name="Mangin B."/>
            <person name="Burke J.M."/>
            <person name="Salse J."/>
            <person name="Munos S."/>
            <person name="Vincourt P."/>
            <person name="Rieseberg L.H."/>
            <person name="Langlade N.B."/>
        </authorList>
    </citation>
    <scope>NUCLEOTIDE SEQUENCE</scope>
    <source>
        <tissue evidence="1">Leaves</tissue>
    </source>
</reference>
<dbReference type="AlphaFoldDB" id="A0A9K3HDN2"/>
<sequence>MRMTLLKRQIFYVQVLWIRPMANLDIFDRGVKTYTPKKIYKTGLKTYIPKKLYTKTTYSPLWYAPIMIRPWIRPC</sequence>
<accession>A0A9K3HDN2</accession>
<comment type="caution">
    <text evidence="1">The sequence shown here is derived from an EMBL/GenBank/DDBJ whole genome shotgun (WGS) entry which is preliminary data.</text>
</comment>
<dbReference type="EMBL" id="MNCJ02000327">
    <property type="protein sequence ID" value="KAF5776605.1"/>
    <property type="molecule type" value="Genomic_DNA"/>
</dbReference>
<keyword evidence="2" id="KW-1185">Reference proteome</keyword>
<name>A0A9K3HDN2_HELAN</name>
<protein>
    <submittedName>
        <fullName evidence="1">Uncharacterized protein</fullName>
    </submittedName>
</protein>
<dbReference type="Gramene" id="mRNA:HanXRQr2_Chr12g0526101">
    <property type="protein sequence ID" value="CDS:HanXRQr2_Chr12g0526101.1"/>
    <property type="gene ID" value="HanXRQr2_Chr12g0526101"/>
</dbReference>
<evidence type="ECO:0000313" key="2">
    <source>
        <dbReference type="Proteomes" id="UP000215914"/>
    </source>
</evidence>
<evidence type="ECO:0000313" key="1">
    <source>
        <dbReference type="EMBL" id="KAF5776605.1"/>
    </source>
</evidence>